<dbReference type="InterPro" id="IPR003018">
    <property type="entry name" value="GAF"/>
</dbReference>
<reference evidence="4" key="1">
    <citation type="submission" date="2021-06" db="EMBL/GenBank/DDBJ databases">
        <title>Halomicroarcula sp. F24A a new haloarchaeum isolated from saline soil.</title>
        <authorList>
            <person name="Duran-Viseras A."/>
            <person name="Sanchez-Porro C."/>
            <person name="Ventosa A."/>
        </authorList>
    </citation>
    <scope>NUCLEOTIDE SEQUENCE</scope>
    <source>
        <strain evidence="4">F24A</strain>
    </source>
</reference>
<dbReference type="Pfam" id="PF01590">
    <property type="entry name" value="GAF"/>
    <property type="match status" value="1"/>
</dbReference>
<evidence type="ECO:0000259" key="3">
    <source>
        <dbReference type="SMART" id="SM00065"/>
    </source>
</evidence>
<dbReference type="AlphaFoldDB" id="A0A8J7YIX0"/>
<dbReference type="Gene3D" id="3.40.50.2300">
    <property type="match status" value="1"/>
</dbReference>
<dbReference type="PANTHER" id="PTHR43102">
    <property type="entry name" value="SLR1143 PROTEIN"/>
    <property type="match status" value="1"/>
</dbReference>
<dbReference type="SUPFAM" id="SSF55781">
    <property type="entry name" value="GAF domain-like"/>
    <property type="match status" value="1"/>
</dbReference>
<evidence type="ECO:0000313" key="4">
    <source>
        <dbReference type="EMBL" id="MBX0304156.1"/>
    </source>
</evidence>
<name>A0A8J7YIX0_9EURY</name>
<sequence length="300" mass="32785">MDEITTVFISPEATADTSPLRELISDPDISVYWKTTVEEAKAFIADTLVDCVVTAYDLPDGTGIDVITHLRETSPDTGAILVTDVSLDQVTEEASPGLVLEFVPGNQPATGARVVQLVKSTAENRSQTSYPVPPSETERLEVLESYNLNDERFVRAVGRISDLAADHFEAPYSSVAILTERTQEILACTGTSWDRTPREGSVCTYTILHDGVSVVEDTLADPRFEATIDSDDGDIRFYAGATINTSEGYPVGTVCIYDEEPRPFTESDREFLSLLAAEVMDWLEVVRHPREVEAPSGGVT</sequence>
<dbReference type="InterPro" id="IPR029016">
    <property type="entry name" value="GAF-like_dom_sf"/>
</dbReference>
<dbReference type="Proteomes" id="UP000783863">
    <property type="component" value="Unassembled WGS sequence"/>
</dbReference>
<protein>
    <submittedName>
        <fullName evidence="4">GAF domain-containing protein</fullName>
    </submittedName>
</protein>
<dbReference type="CDD" id="cd00156">
    <property type="entry name" value="REC"/>
    <property type="match status" value="1"/>
</dbReference>
<keyword evidence="2" id="KW-0418">Kinase</keyword>
<evidence type="ECO:0000256" key="1">
    <source>
        <dbReference type="ARBA" id="ARBA00022679"/>
    </source>
</evidence>
<dbReference type="SUPFAM" id="SSF52172">
    <property type="entry name" value="CheY-like"/>
    <property type="match status" value="1"/>
</dbReference>
<dbReference type="SMART" id="SM00065">
    <property type="entry name" value="GAF"/>
    <property type="match status" value="1"/>
</dbReference>
<proteinExistence type="predicted"/>
<dbReference type="RefSeq" id="WP_220588386.1">
    <property type="nucleotide sequence ID" value="NZ_RKLQ01000002.1"/>
</dbReference>
<comment type="caution">
    <text evidence="4">The sequence shown here is derived from an EMBL/GenBank/DDBJ whole genome shotgun (WGS) entry which is preliminary data.</text>
</comment>
<gene>
    <name evidence="4" type="ORF">EGD98_10805</name>
</gene>
<accession>A0A8J7YIX0</accession>
<dbReference type="EMBL" id="RKLQ01000002">
    <property type="protein sequence ID" value="MBX0304156.1"/>
    <property type="molecule type" value="Genomic_DNA"/>
</dbReference>
<dbReference type="InterPro" id="IPR011006">
    <property type="entry name" value="CheY-like_superfamily"/>
</dbReference>
<evidence type="ECO:0000313" key="5">
    <source>
        <dbReference type="Proteomes" id="UP000783863"/>
    </source>
</evidence>
<keyword evidence="1" id="KW-0808">Transferase</keyword>
<evidence type="ECO:0000256" key="2">
    <source>
        <dbReference type="ARBA" id="ARBA00022777"/>
    </source>
</evidence>
<organism evidence="4 5">
    <name type="scientific">Haloarcula salinisoli</name>
    <dbReference type="NCBI Taxonomy" id="2487746"/>
    <lineage>
        <taxon>Archaea</taxon>
        <taxon>Methanobacteriati</taxon>
        <taxon>Methanobacteriota</taxon>
        <taxon>Stenosarchaea group</taxon>
        <taxon>Halobacteria</taxon>
        <taxon>Halobacteriales</taxon>
        <taxon>Haloarculaceae</taxon>
        <taxon>Haloarcula</taxon>
    </lineage>
</organism>
<dbReference type="Gene3D" id="3.30.450.40">
    <property type="match status" value="1"/>
</dbReference>
<dbReference type="GO" id="GO:0016301">
    <property type="term" value="F:kinase activity"/>
    <property type="evidence" value="ECO:0007669"/>
    <property type="project" value="UniProtKB-KW"/>
</dbReference>
<keyword evidence="5" id="KW-1185">Reference proteome</keyword>
<dbReference type="PANTHER" id="PTHR43102:SF2">
    <property type="entry name" value="GAF DOMAIN-CONTAINING PROTEIN"/>
    <property type="match status" value="1"/>
</dbReference>
<feature type="domain" description="GAF" evidence="3">
    <location>
        <begin position="152"/>
        <end position="293"/>
    </location>
</feature>